<accession>A0A2V0RK83</accession>
<organism evidence="1">
    <name type="scientific">viral metagenome</name>
    <dbReference type="NCBI Taxonomy" id="1070528"/>
    <lineage>
        <taxon>unclassified sequences</taxon>
        <taxon>metagenomes</taxon>
        <taxon>organismal metagenomes</taxon>
    </lineage>
</organism>
<protein>
    <submittedName>
        <fullName evidence="1">Uncharacterized protein</fullName>
    </submittedName>
</protein>
<name>A0A2V0RK83_9ZZZZ</name>
<comment type="caution">
    <text evidence="1">The sequence shown here is derived from an EMBL/GenBank/DDBJ whole genome shotgun (WGS) entry which is preliminary data.</text>
</comment>
<reference evidence="1" key="1">
    <citation type="submission" date="2017-04" db="EMBL/GenBank/DDBJ databases">
        <title>Unveiling RNA virosphere associated with marine microorganisms.</title>
        <authorList>
            <person name="Urayama S."/>
            <person name="Takaki Y."/>
            <person name="Nishi S."/>
            <person name="Yoshida Y."/>
            <person name="Deguchi S."/>
            <person name="Takai K."/>
            <person name="Nunoura T."/>
        </authorList>
    </citation>
    <scope>NUCLEOTIDE SEQUENCE</scope>
</reference>
<sequence length="126" mass="14360">MPFLEFAKIARSGEGVLRPLPIFNGTQMVVTTLIGKQRCVSLSPVKVHYTESLRKQIWWDQFGSSREMYASMLGAVLVAADKGLVEEIEEWCSSFEETDWIPNLVVKDEEWSEYLNALSKNTKSEI</sequence>
<dbReference type="AlphaFoldDB" id="A0A2V0RK83"/>
<dbReference type="EMBL" id="BDQA01000424">
    <property type="protein sequence ID" value="GBH21892.1"/>
    <property type="molecule type" value="Genomic_RNA"/>
</dbReference>
<evidence type="ECO:0000313" key="1">
    <source>
        <dbReference type="EMBL" id="GBH21892.1"/>
    </source>
</evidence>
<proteinExistence type="predicted"/>